<dbReference type="PROSITE" id="PS50056">
    <property type="entry name" value="TYR_PHOSPHATASE_2"/>
    <property type="match status" value="1"/>
</dbReference>
<dbReference type="InterPro" id="IPR000387">
    <property type="entry name" value="Tyr_Pase_dom"/>
</dbReference>
<dbReference type="PROSITE" id="PS50055">
    <property type="entry name" value="TYR_PHOSPHATASE_PTP"/>
    <property type="match status" value="1"/>
</dbReference>
<evidence type="ECO:0008006" key="6">
    <source>
        <dbReference type="Google" id="ProtNLM"/>
    </source>
</evidence>
<dbReference type="AlphaFoldDB" id="A0A1X6NSI6"/>
<accession>A0A1X6NSI6</accession>
<reference evidence="4 5" key="1">
    <citation type="submission" date="2017-03" db="EMBL/GenBank/DDBJ databases">
        <title>WGS assembly of Porphyra umbilicalis.</title>
        <authorList>
            <person name="Brawley S.H."/>
            <person name="Blouin N.A."/>
            <person name="Ficko-Blean E."/>
            <person name="Wheeler G.L."/>
            <person name="Lohr M."/>
            <person name="Goodson H.V."/>
            <person name="Jenkins J.W."/>
            <person name="Blaby-Haas C.E."/>
            <person name="Helliwell K.E."/>
            <person name="Chan C."/>
            <person name="Marriage T."/>
            <person name="Bhattacharya D."/>
            <person name="Klein A.S."/>
            <person name="Badis Y."/>
            <person name="Brodie J."/>
            <person name="Cao Y."/>
            <person name="Collen J."/>
            <person name="Dittami S.M."/>
            <person name="Gachon C.M."/>
            <person name="Green B.R."/>
            <person name="Karpowicz S."/>
            <person name="Kim J.W."/>
            <person name="Kudahl U."/>
            <person name="Lin S."/>
            <person name="Michel G."/>
            <person name="Mittag M."/>
            <person name="Olson B.J."/>
            <person name="Pangilinan J."/>
            <person name="Peng Y."/>
            <person name="Qiu H."/>
            <person name="Shu S."/>
            <person name="Singer J.T."/>
            <person name="Smith A.G."/>
            <person name="Sprecher B.N."/>
            <person name="Wagner V."/>
            <person name="Wang W."/>
            <person name="Wang Z.-Y."/>
            <person name="Yan J."/>
            <person name="Yarish C."/>
            <person name="Zoeuner-Riek S."/>
            <person name="Zhuang Y."/>
            <person name="Zou Y."/>
            <person name="Lindquist E.A."/>
            <person name="Grimwood J."/>
            <person name="Barry K."/>
            <person name="Rokhsar D.S."/>
            <person name="Schmutz J."/>
            <person name="Stiller J.W."/>
            <person name="Grossman A.R."/>
            <person name="Prochnik S.E."/>
        </authorList>
    </citation>
    <scope>NUCLEOTIDE SEQUENCE [LARGE SCALE GENOMIC DNA]</scope>
    <source>
        <strain evidence="4">4086291</strain>
    </source>
</reference>
<gene>
    <name evidence="4" type="ORF">BU14_0521s0007</name>
</gene>
<evidence type="ECO:0000313" key="4">
    <source>
        <dbReference type="EMBL" id="OSX71574.1"/>
    </source>
</evidence>
<dbReference type="CDD" id="cd00047">
    <property type="entry name" value="PTPc"/>
    <property type="match status" value="1"/>
</dbReference>
<name>A0A1X6NSI6_PORUM</name>
<proteinExistence type="predicted"/>
<evidence type="ECO:0000259" key="2">
    <source>
        <dbReference type="PROSITE" id="PS50055"/>
    </source>
</evidence>
<feature type="region of interest" description="Disordered" evidence="1">
    <location>
        <begin position="1"/>
        <end position="25"/>
    </location>
</feature>
<keyword evidence="5" id="KW-1185">Reference proteome</keyword>
<dbReference type="EMBL" id="KV919124">
    <property type="protein sequence ID" value="OSX71574.1"/>
    <property type="molecule type" value="Genomic_DNA"/>
</dbReference>
<dbReference type="Proteomes" id="UP000218209">
    <property type="component" value="Unassembled WGS sequence"/>
</dbReference>
<dbReference type="InterPro" id="IPR000242">
    <property type="entry name" value="PTP_cat"/>
</dbReference>
<feature type="region of interest" description="Disordered" evidence="1">
    <location>
        <begin position="264"/>
        <end position="283"/>
    </location>
</feature>
<evidence type="ECO:0000256" key="1">
    <source>
        <dbReference type="SAM" id="MobiDB-lite"/>
    </source>
</evidence>
<sequence>MATRTEDSDLRDAPGVGRAPSLQANGNLVDHSMAMGATTASQRAVAKAAQDFLEDLTVRMRRMDKPPQSTFRHSYGGEFEHVMNADRVSIAEYEILYKAALAEENVPRNRYANVLANEHSRVRLSGIAVAAAQATQGTAVDRSRGFGGTASIPSDYINANRINGVAPHAGYIATQAPLGETASHFWHMIVDEQVPIIVMLNRVPEWPPSAKSDRYWPGDEAGNTEQYDSTLSVTTLVHAMEDDYMRDVIVRRFRIVRRRPATAPEARLANGHAAGSSGATAPGRAAAVGGGDVAVDTHEVIHLQFCAWPDQGVPDSAESLLDLLERIDRELRLACGDGPFKPVVVHCSAGVGRTGTLMAVDLSLRRFLSSNPMVHNGHSDDGAVVGAANGGTTAVGQLPQVPPLNVDSMAVIVRDLKLQRSRMVQTPIQYRFVFEALAAGIKRLADLPHHGGAS</sequence>
<feature type="domain" description="Tyrosine specific protein phosphatases" evidence="3">
    <location>
        <begin position="318"/>
        <end position="431"/>
    </location>
</feature>
<evidence type="ECO:0000313" key="5">
    <source>
        <dbReference type="Proteomes" id="UP000218209"/>
    </source>
</evidence>
<dbReference type="PROSITE" id="PS00383">
    <property type="entry name" value="TYR_PHOSPHATASE_1"/>
    <property type="match status" value="1"/>
</dbReference>
<dbReference type="InterPro" id="IPR016130">
    <property type="entry name" value="Tyr_Pase_AS"/>
</dbReference>
<dbReference type="SMART" id="SM00194">
    <property type="entry name" value="PTPc"/>
    <property type="match status" value="1"/>
</dbReference>
<dbReference type="PANTHER" id="PTHR19134">
    <property type="entry name" value="RECEPTOR-TYPE TYROSINE-PROTEIN PHOSPHATASE"/>
    <property type="match status" value="1"/>
</dbReference>
<dbReference type="PRINTS" id="PR00700">
    <property type="entry name" value="PRTYPHPHTASE"/>
</dbReference>
<feature type="compositionally biased region" description="Basic and acidic residues" evidence="1">
    <location>
        <begin position="1"/>
        <end position="12"/>
    </location>
</feature>
<dbReference type="GO" id="GO:0004725">
    <property type="term" value="F:protein tyrosine phosphatase activity"/>
    <property type="evidence" value="ECO:0007669"/>
    <property type="project" value="InterPro"/>
</dbReference>
<dbReference type="InterPro" id="IPR050348">
    <property type="entry name" value="Protein-Tyr_Phosphatase"/>
</dbReference>
<dbReference type="Gene3D" id="3.90.190.10">
    <property type="entry name" value="Protein tyrosine phosphatase superfamily"/>
    <property type="match status" value="1"/>
</dbReference>
<dbReference type="InterPro" id="IPR003595">
    <property type="entry name" value="Tyr_Pase_cat"/>
</dbReference>
<dbReference type="Pfam" id="PF00102">
    <property type="entry name" value="Y_phosphatase"/>
    <property type="match status" value="1"/>
</dbReference>
<evidence type="ECO:0000259" key="3">
    <source>
        <dbReference type="PROSITE" id="PS50056"/>
    </source>
</evidence>
<organism evidence="4 5">
    <name type="scientific">Porphyra umbilicalis</name>
    <name type="common">Purple laver</name>
    <name type="synonym">Red alga</name>
    <dbReference type="NCBI Taxonomy" id="2786"/>
    <lineage>
        <taxon>Eukaryota</taxon>
        <taxon>Rhodophyta</taxon>
        <taxon>Bangiophyceae</taxon>
        <taxon>Bangiales</taxon>
        <taxon>Bangiaceae</taxon>
        <taxon>Porphyra</taxon>
    </lineage>
</organism>
<dbReference type="InterPro" id="IPR029021">
    <property type="entry name" value="Prot-tyrosine_phosphatase-like"/>
</dbReference>
<protein>
    <recommendedName>
        <fullName evidence="6">Tyrosine specific protein phosphatases domain-containing protein</fullName>
    </recommendedName>
</protein>
<feature type="compositionally biased region" description="Low complexity" evidence="1">
    <location>
        <begin position="269"/>
        <end position="283"/>
    </location>
</feature>
<feature type="domain" description="Tyrosine-protein phosphatase" evidence="2">
    <location>
        <begin position="75"/>
        <end position="440"/>
    </location>
</feature>
<dbReference type="OrthoDB" id="165498at2759"/>
<dbReference type="SMART" id="SM00404">
    <property type="entry name" value="PTPc_motif"/>
    <property type="match status" value="1"/>
</dbReference>
<dbReference type="SUPFAM" id="SSF52799">
    <property type="entry name" value="(Phosphotyrosine protein) phosphatases II"/>
    <property type="match status" value="1"/>
</dbReference>
<dbReference type="PANTHER" id="PTHR19134:SF449">
    <property type="entry name" value="TYROSINE-PROTEIN PHOSPHATASE 1"/>
    <property type="match status" value="1"/>
</dbReference>